<keyword evidence="1" id="KW-0328">Glycosyltransferase</keyword>
<dbReference type="PROSITE" id="PS51273">
    <property type="entry name" value="GATASE_TYPE_1"/>
    <property type="match status" value="1"/>
</dbReference>
<accession>A0A2K4ZDD9</accession>
<protein>
    <submittedName>
        <fullName evidence="1">Glutamine amidotransferase</fullName>
        <ecNumber evidence="1">2.4.2.-</ecNumber>
    </submittedName>
</protein>
<dbReference type="InterPro" id="IPR029062">
    <property type="entry name" value="Class_I_gatase-like"/>
</dbReference>
<gene>
    <name evidence="1" type="ORF">AMURIS_01168</name>
</gene>
<evidence type="ECO:0000313" key="2">
    <source>
        <dbReference type="Proteomes" id="UP000236311"/>
    </source>
</evidence>
<keyword evidence="1" id="KW-0808">Transferase</keyword>
<proteinExistence type="predicted"/>
<reference evidence="1 2" key="1">
    <citation type="submission" date="2018-01" db="EMBL/GenBank/DDBJ databases">
        <authorList>
            <person name="Gaut B.S."/>
            <person name="Morton B.R."/>
            <person name="Clegg M.T."/>
            <person name="Duvall M.R."/>
        </authorList>
    </citation>
    <scope>NUCLEOTIDE SEQUENCE [LARGE SCALE GENOMIC DNA]</scope>
    <source>
        <strain evidence="1">GP69</strain>
    </source>
</reference>
<dbReference type="InterPro" id="IPR044668">
    <property type="entry name" value="PuuD-like"/>
</dbReference>
<keyword evidence="2" id="KW-1185">Reference proteome</keyword>
<dbReference type="PANTHER" id="PTHR43235:SF1">
    <property type="entry name" value="GLUTAMINE AMIDOTRANSFERASE PB2B2.05-RELATED"/>
    <property type="match status" value="1"/>
</dbReference>
<dbReference type="GO" id="GO:0016757">
    <property type="term" value="F:glycosyltransferase activity"/>
    <property type="evidence" value="ECO:0007669"/>
    <property type="project" value="UniProtKB-KW"/>
</dbReference>
<dbReference type="Proteomes" id="UP000236311">
    <property type="component" value="Unassembled WGS sequence"/>
</dbReference>
<dbReference type="OrthoDB" id="9813383at2"/>
<organism evidence="1 2">
    <name type="scientific">Acetatifactor muris</name>
    <dbReference type="NCBI Taxonomy" id="879566"/>
    <lineage>
        <taxon>Bacteria</taxon>
        <taxon>Bacillati</taxon>
        <taxon>Bacillota</taxon>
        <taxon>Clostridia</taxon>
        <taxon>Lachnospirales</taxon>
        <taxon>Lachnospiraceae</taxon>
        <taxon>Acetatifactor</taxon>
    </lineage>
</organism>
<dbReference type="GO" id="GO:0016811">
    <property type="term" value="F:hydrolase activity, acting on carbon-nitrogen (but not peptide) bonds, in linear amides"/>
    <property type="evidence" value="ECO:0007669"/>
    <property type="project" value="InterPro"/>
</dbReference>
<evidence type="ECO:0000313" key="1">
    <source>
        <dbReference type="EMBL" id="SOY28461.1"/>
    </source>
</evidence>
<dbReference type="SUPFAM" id="SSF52317">
    <property type="entry name" value="Class I glutamine amidotransferase-like"/>
    <property type="match status" value="1"/>
</dbReference>
<dbReference type="Pfam" id="PF07722">
    <property type="entry name" value="Peptidase_C26"/>
    <property type="match status" value="1"/>
</dbReference>
<dbReference type="GO" id="GO:0005829">
    <property type="term" value="C:cytosol"/>
    <property type="evidence" value="ECO:0007669"/>
    <property type="project" value="TreeGrafter"/>
</dbReference>
<sequence length="216" mass="23536">MKIAIVGKKSDTLNYVRYVQSASAIPVVTINPGDVCCCDALLLPGGGDITPAFFGEQNHGSRDIDTKLDILQLHAFDIALCRRIPVLGICKGMQIINVGLGGAIIQNLDPDALGRHQYDRGDKCHSAVNAENSWLRHLYGEKMTINSAHHQALGRLGRNLTAVQRCPEDGCIEAIAHETMPILGVQWHPERIDEQRTGITGEKVLTYFVSLVSVSA</sequence>
<dbReference type="PANTHER" id="PTHR43235">
    <property type="entry name" value="GLUTAMINE AMIDOTRANSFERASE PB2B2.05-RELATED"/>
    <property type="match status" value="1"/>
</dbReference>
<dbReference type="EC" id="2.4.2.-" evidence="1"/>
<dbReference type="Gene3D" id="3.40.50.880">
    <property type="match status" value="1"/>
</dbReference>
<dbReference type="EMBL" id="OFSM01000005">
    <property type="protein sequence ID" value="SOY28461.1"/>
    <property type="molecule type" value="Genomic_DNA"/>
</dbReference>
<keyword evidence="1" id="KW-0315">Glutamine amidotransferase</keyword>
<dbReference type="AlphaFoldDB" id="A0A2K4ZDD9"/>
<dbReference type="InterPro" id="IPR011697">
    <property type="entry name" value="Peptidase_C26"/>
</dbReference>
<dbReference type="RefSeq" id="WP_103238558.1">
    <property type="nucleotide sequence ID" value="NZ_JANJZD010000005.1"/>
</dbReference>
<name>A0A2K4ZDD9_9FIRM</name>